<dbReference type="InterPro" id="IPR011053">
    <property type="entry name" value="Single_hybrid_motif"/>
</dbReference>
<dbReference type="InterPro" id="IPR011054">
    <property type="entry name" value="Rudment_hybrid_motif"/>
</dbReference>
<evidence type="ECO:0000256" key="9">
    <source>
        <dbReference type="ARBA" id="ARBA00023267"/>
    </source>
</evidence>
<dbReference type="SUPFAM" id="SSF51246">
    <property type="entry name" value="Rudiment single hybrid motif"/>
    <property type="match status" value="1"/>
</dbReference>
<evidence type="ECO:0000256" key="2">
    <source>
        <dbReference type="ARBA" id="ARBA00003761"/>
    </source>
</evidence>
<dbReference type="PROSITE" id="PS50968">
    <property type="entry name" value="BIOTINYL_LIPOYL"/>
    <property type="match status" value="1"/>
</dbReference>
<protein>
    <recommendedName>
        <fullName evidence="5">Biotin carboxylase</fullName>
    </recommendedName>
    <alternativeName>
        <fullName evidence="10">Acetyl-coenzyme A carboxylase biotin carboxylase subunit A</fullName>
    </alternativeName>
</protein>
<proteinExistence type="predicted"/>
<dbReference type="Gene3D" id="3.30.700.40">
    <property type="match status" value="1"/>
</dbReference>
<evidence type="ECO:0000313" key="17">
    <source>
        <dbReference type="Proteomes" id="UP000229278"/>
    </source>
</evidence>
<comment type="catalytic activity">
    <reaction evidence="11">
        <text>N(6)-biotinyl-L-lysyl-[protein] + hydrogencarbonate + ATP = N(6)-carboxybiotinyl-L-lysyl-[protein] + ADP + phosphate + H(+)</text>
        <dbReference type="Rhea" id="RHEA:13501"/>
        <dbReference type="Rhea" id="RHEA-COMP:10505"/>
        <dbReference type="Rhea" id="RHEA-COMP:10506"/>
        <dbReference type="ChEBI" id="CHEBI:15378"/>
        <dbReference type="ChEBI" id="CHEBI:17544"/>
        <dbReference type="ChEBI" id="CHEBI:30616"/>
        <dbReference type="ChEBI" id="CHEBI:43474"/>
        <dbReference type="ChEBI" id="CHEBI:83144"/>
        <dbReference type="ChEBI" id="CHEBI:83145"/>
        <dbReference type="ChEBI" id="CHEBI:456216"/>
        <dbReference type="EC" id="6.3.4.14"/>
    </reaction>
</comment>
<dbReference type="SUPFAM" id="SSF51230">
    <property type="entry name" value="Single hybrid motif"/>
    <property type="match status" value="1"/>
</dbReference>
<evidence type="ECO:0000256" key="10">
    <source>
        <dbReference type="ARBA" id="ARBA00033786"/>
    </source>
</evidence>
<dbReference type="AlphaFoldDB" id="A0A2G6PFC6"/>
<dbReference type="SUPFAM" id="SSF52440">
    <property type="entry name" value="PreATP-grasp domain"/>
    <property type="match status" value="1"/>
</dbReference>
<comment type="pathway">
    <text evidence="3">Lipid metabolism; malonyl-CoA biosynthesis; malonyl-CoA from acetyl-CoA: step 1/1.</text>
</comment>
<dbReference type="GO" id="GO:0004075">
    <property type="term" value="F:biotin carboxylase activity"/>
    <property type="evidence" value="ECO:0007669"/>
    <property type="project" value="UniProtKB-EC"/>
</dbReference>
<evidence type="ECO:0000256" key="7">
    <source>
        <dbReference type="ARBA" id="ARBA00022741"/>
    </source>
</evidence>
<evidence type="ECO:0000256" key="6">
    <source>
        <dbReference type="ARBA" id="ARBA00022598"/>
    </source>
</evidence>
<gene>
    <name evidence="16" type="ORF">CSA09_04845</name>
</gene>
<dbReference type="PROSITE" id="PS00867">
    <property type="entry name" value="CPSASE_2"/>
    <property type="match status" value="1"/>
</dbReference>
<evidence type="ECO:0000259" key="13">
    <source>
        <dbReference type="PROSITE" id="PS50968"/>
    </source>
</evidence>
<keyword evidence="7 12" id="KW-0547">Nucleotide-binding</keyword>
<dbReference type="Pfam" id="PF21139">
    <property type="entry name" value="BT_MCC_alpha"/>
    <property type="match status" value="1"/>
</dbReference>
<dbReference type="Pfam" id="PF02785">
    <property type="entry name" value="Biotin_carb_C"/>
    <property type="match status" value="1"/>
</dbReference>
<dbReference type="PROSITE" id="PS00866">
    <property type="entry name" value="CPSASE_1"/>
    <property type="match status" value="1"/>
</dbReference>
<accession>A0A2G6PFC6</accession>
<keyword evidence="9" id="KW-0092">Biotin</keyword>
<evidence type="ECO:0000256" key="5">
    <source>
        <dbReference type="ARBA" id="ARBA00017242"/>
    </source>
</evidence>
<dbReference type="InterPro" id="IPR050856">
    <property type="entry name" value="Biotin_carboxylase_complex"/>
</dbReference>
<name>A0A2G6PFC6_9GAMM</name>
<dbReference type="InterPro" id="IPR005479">
    <property type="entry name" value="CPAse_ATP-bd"/>
</dbReference>
<dbReference type="Pfam" id="PF02786">
    <property type="entry name" value="CPSase_L_D2"/>
    <property type="match status" value="1"/>
</dbReference>
<evidence type="ECO:0000256" key="11">
    <source>
        <dbReference type="ARBA" id="ARBA00048600"/>
    </source>
</evidence>
<dbReference type="GO" id="GO:0005524">
    <property type="term" value="F:ATP binding"/>
    <property type="evidence" value="ECO:0007669"/>
    <property type="project" value="UniProtKB-UniRule"/>
</dbReference>
<dbReference type="Pfam" id="PF00289">
    <property type="entry name" value="Biotin_carb_N"/>
    <property type="match status" value="1"/>
</dbReference>
<evidence type="ECO:0000256" key="4">
    <source>
        <dbReference type="ARBA" id="ARBA00011750"/>
    </source>
</evidence>
<keyword evidence="6" id="KW-0436">Ligase</keyword>
<comment type="cofactor">
    <cofactor evidence="1">
        <name>biotin</name>
        <dbReference type="ChEBI" id="CHEBI:57586"/>
    </cofactor>
</comment>
<dbReference type="Proteomes" id="UP000229278">
    <property type="component" value="Unassembled WGS sequence"/>
</dbReference>
<dbReference type="SMART" id="SM00878">
    <property type="entry name" value="Biotin_carb_C"/>
    <property type="match status" value="1"/>
</dbReference>
<evidence type="ECO:0000259" key="14">
    <source>
        <dbReference type="PROSITE" id="PS50975"/>
    </source>
</evidence>
<comment type="function">
    <text evidence="2">This protein is a component of the acetyl coenzyme A carboxylase complex; first, biotin carboxylase catalyzes the carboxylation of the carrier protein and then the transcarboxylase transfers the carboxyl group to form malonyl-CoA.</text>
</comment>
<dbReference type="InterPro" id="IPR005481">
    <property type="entry name" value="BC-like_N"/>
</dbReference>
<dbReference type="Pfam" id="PF00364">
    <property type="entry name" value="Biotin_lipoyl"/>
    <property type="match status" value="1"/>
</dbReference>
<feature type="domain" description="Lipoyl-binding" evidence="13">
    <location>
        <begin position="591"/>
        <end position="667"/>
    </location>
</feature>
<dbReference type="Gene3D" id="2.40.50.100">
    <property type="match status" value="1"/>
</dbReference>
<dbReference type="FunFam" id="3.30.1490.20:FF:000003">
    <property type="entry name" value="acetyl-CoA carboxylase isoform X1"/>
    <property type="match status" value="1"/>
</dbReference>
<reference evidence="16 17" key="1">
    <citation type="submission" date="2017-10" db="EMBL/GenBank/DDBJ databases">
        <title>Novel microbial diversity and functional potential in the marine mammal oral microbiome.</title>
        <authorList>
            <person name="Dudek N.K."/>
            <person name="Sun C.L."/>
            <person name="Burstein D."/>
            <person name="Kantor R.S."/>
            <person name="Aliaga Goltsman D.S."/>
            <person name="Bik E.M."/>
            <person name="Thomas B.C."/>
            <person name="Banfield J.F."/>
            <person name="Relman D.A."/>
        </authorList>
    </citation>
    <scope>NUCLEOTIDE SEQUENCE [LARGE SCALE GENOMIC DNA]</scope>
    <source>
        <strain evidence="16">DOLJORAL78_50_517</strain>
    </source>
</reference>
<dbReference type="CDD" id="cd06850">
    <property type="entry name" value="biotinyl_domain"/>
    <property type="match status" value="1"/>
</dbReference>
<sequence>MFQKILIANRGEIACRVIKTAQRLGIATVAVYSDVDADARHVRLADEAVLIGPSAPRESYLVIDNVIAAAKQTGAQAIHPGSGFLSENADFAEACAAGNMTFIGPSASAIRIMGSKSAARALMARLGIPLTPGYHGSNQESGFLHEQADGIGYPVLIKASAGGGGKGMRIVPDTTGFDSALAACQREAMSSFGDAKVLIEKYLARSRHIEMQVFGDTHGHYLHLFERDCSVQRRHQKVLEEAPAPGMTVELRSAMGRAAVVVAQAVDYVGAGTVEFIVTPEGQFYFMEMNTRLQIEHPVTEMITGVDLVEWQLRVAFGEPLPLTREQLQIHGHALEARIYAEDPANDFLPAGGTLTHLAPPEESLHIRVDTGVEEGDEISTFYDPMIAKLIVWDTHREQARARMLQALAQYRIAGIANNVDFLSRLVAAPAFARIDLDTGLIEREHEFLFDRQPPAQRDVFLVTALATLLREQDHAAAVAAGHTDPLSPWHLRNGWRLNSRAERRLLFRAGELEKAVNVRYAGGGYTQGYLLECDGQETFARGELGADNTLWVELDGLRMNATVVAAGERRHVFLHGRAWHLARIDPLYYGGEGGGSEGGLLAPMPGSIIALIAEPGARVAKGAPLLILEAMKMEHTLTAPAAGVVKSFRFAVGDQVGDGAELVEFEADPG</sequence>
<evidence type="ECO:0000256" key="3">
    <source>
        <dbReference type="ARBA" id="ARBA00004956"/>
    </source>
</evidence>
<dbReference type="PANTHER" id="PTHR18866">
    <property type="entry name" value="CARBOXYLASE:PYRUVATE/ACETYL-COA/PROPIONYL-COA CARBOXYLASE"/>
    <property type="match status" value="1"/>
</dbReference>
<dbReference type="FunFam" id="3.30.470.20:FF:000028">
    <property type="entry name" value="Methylcrotonoyl-CoA carboxylase subunit alpha, mitochondrial"/>
    <property type="match status" value="1"/>
</dbReference>
<comment type="subunit">
    <text evidence="4">Acetyl-CoA carboxylase is a heterohexamer of biotin carboxyl carrier protein, biotin carboxylase and the two subunits of carboxyl transferase in a 2:2 complex.</text>
</comment>
<feature type="domain" description="ATP-grasp" evidence="14">
    <location>
        <begin position="120"/>
        <end position="317"/>
    </location>
</feature>
<dbReference type="InterPro" id="IPR048429">
    <property type="entry name" value="MCC_alpha_BT"/>
</dbReference>
<keyword evidence="8 12" id="KW-0067">ATP-binding</keyword>
<dbReference type="PANTHER" id="PTHR18866:SF33">
    <property type="entry name" value="METHYLCROTONOYL-COA CARBOXYLASE SUBUNIT ALPHA, MITOCHONDRIAL-RELATED"/>
    <property type="match status" value="1"/>
</dbReference>
<evidence type="ECO:0000256" key="8">
    <source>
        <dbReference type="ARBA" id="ARBA00022840"/>
    </source>
</evidence>
<organism evidence="16 17">
    <name type="scientific">Candidatus Contendibacter odensensis</name>
    <dbReference type="NCBI Taxonomy" id="1400860"/>
    <lineage>
        <taxon>Bacteria</taxon>
        <taxon>Pseudomonadati</taxon>
        <taxon>Pseudomonadota</taxon>
        <taxon>Gammaproteobacteria</taxon>
        <taxon>Candidatus Competibacteraceae</taxon>
        <taxon>Candidatus Contendibacter</taxon>
    </lineage>
</organism>
<dbReference type="SUPFAM" id="SSF56059">
    <property type="entry name" value="Glutathione synthetase ATP-binding domain-like"/>
    <property type="match status" value="1"/>
</dbReference>
<dbReference type="InterPro" id="IPR011764">
    <property type="entry name" value="Biotin_carboxylation_dom"/>
</dbReference>
<dbReference type="InterPro" id="IPR000089">
    <property type="entry name" value="Biotin_lipoyl"/>
</dbReference>
<dbReference type="InterPro" id="IPR011761">
    <property type="entry name" value="ATP-grasp"/>
</dbReference>
<dbReference type="InterPro" id="IPR016185">
    <property type="entry name" value="PreATP-grasp_dom_sf"/>
</dbReference>
<dbReference type="Gene3D" id="3.30.470.20">
    <property type="entry name" value="ATP-grasp fold, B domain"/>
    <property type="match status" value="1"/>
</dbReference>
<dbReference type="InterPro" id="IPR005482">
    <property type="entry name" value="Biotin_COase_C"/>
</dbReference>
<dbReference type="PROSITE" id="PS50975">
    <property type="entry name" value="ATP_GRASP"/>
    <property type="match status" value="1"/>
</dbReference>
<evidence type="ECO:0000256" key="1">
    <source>
        <dbReference type="ARBA" id="ARBA00001953"/>
    </source>
</evidence>
<evidence type="ECO:0000313" key="16">
    <source>
        <dbReference type="EMBL" id="PIE82879.1"/>
    </source>
</evidence>
<dbReference type="GO" id="GO:0046872">
    <property type="term" value="F:metal ion binding"/>
    <property type="evidence" value="ECO:0007669"/>
    <property type="project" value="InterPro"/>
</dbReference>
<evidence type="ECO:0000256" key="12">
    <source>
        <dbReference type="PROSITE-ProRule" id="PRU00409"/>
    </source>
</evidence>
<dbReference type="PROSITE" id="PS50979">
    <property type="entry name" value="BC"/>
    <property type="match status" value="1"/>
</dbReference>
<dbReference type="FunFam" id="3.40.50.20:FF:000010">
    <property type="entry name" value="Propionyl-CoA carboxylase subunit alpha"/>
    <property type="match status" value="1"/>
</dbReference>
<comment type="caution">
    <text evidence="16">The sequence shown here is derived from an EMBL/GenBank/DDBJ whole genome shotgun (WGS) entry which is preliminary data.</text>
</comment>
<feature type="domain" description="Biotin carboxylation" evidence="15">
    <location>
        <begin position="1"/>
        <end position="447"/>
    </location>
</feature>
<evidence type="ECO:0000259" key="15">
    <source>
        <dbReference type="PROSITE" id="PS50979"/>
    </source>
</evidence>
<dbReference type="EMBL" id="PDTV01000011">
    <property type="protein sequence ID" value="PIE82879.1"/>
    <property type="molecule type" value="Genomic_DNA"/>
</dbReference>